<dbReference type="RefSeq" id="WP_379952049.1">
    <property type="nucleotide sequence ID" value="NZ_JBHMAF010000196.1"/>
</dbReference>
<organism evidence="1 2">
    <name type="scientific">Ectobacillus funiculus</name>
    <dbReference type="NCBI Taxonomy" id="137993"/>
    <lineage>
        <taxon>Bacteria</taxon>
        <taxon>Bacillati</taxon>
        <taxon>Bacillota</taxon>
        <taxon>Bacilli</taxon>
        <taxon>Bacillales</taxon>
        <taxon>Bacillaceae</taxon>
        <taxon>Ectobacillus</taxon>
    </lineage>
</organism>
<evidence type="ECO:0000313" key="2">
    <source>
        <dbReference type="Proteomes" id="UP001589609"/>
    </source>
</evidence>
<protein>
    <submittedName>
        <fullName evidence="1">Uncharacterized protein</fullName>
    </submittedName>
</protein>
<proteinExistence type="predicted"/>
<keyword evidence="2" id="KW-1185">Reference proteome</keyword>
<comment type="caution">
    <text evidence="1">The sequence shown here is derived from an EMBL/GenBank/DDBJ whole genome shotgun (WGS) entry which is preliminary data.</text>
</comment>
<gene>
    <name evidence="1" type="ORF">ACFFMS_27715</name>
</gene>
<dbReference type="Proteomes" id="UP001589609">
    <property type="component" value="Unassembled WGS sequence"/>
</dbReference>
<dbReference type="EMBL" id="JBHMAF010000196">
    <property type="protein sequence ID" value="MFB9762018.1"/>
    <property type="molecule type" value="Genomic_DNA"/>
</dbReference>
<reference evidence="1 2" key="1">
    <citation type="submission" date="2024-09" db="EMBL/GenBank/DDBJ databases">
        <authorList>
            <person name="Sun Q."/>
            <person name="Mori K."/>
        </authorList>
    </citation>
    <scope>NUCLEOTIDE SEQUENCE [LARGE SCALE GENOMIC DNA]</scope>
    <source>
        <strain evidence="1 2">JCM 11201</strain>
    </source>
</reference>
<evidence type="ECO:0000313" key="1">
    <source>
        <dbReference type="EMBL" id="MFB9762018.1"/>
    </source>
</evidence>
<name>A0ABV5WMX5_9BACI</name>
<sequence>MSFNGNYGNSFLGCGGHDKKENHHNVTNVAAVNDLTPFLRQLSPGTRVTVQYDCQPPATGVFQGFQNGFVLLDNFNGFPGLTRLLPNRINAISPSGGGRF</sequence>
<accession>A0ABV5WMX5</accession>